<evidence type="ECO:0008006" key="4">
    <source>
        <dbReference type="Google" id="ProtNLM"/>
    </source>
</evidence>
<dbReference type="AlphaFoldDB" id="A0A3N6P9N8"/>
<dbReference type="EMBL" id="REFY01000001">
    <property type="protein sequence ID" value="RQG92975.1"/>
    <property type="molecule type" value="Genomic_DNA"/>
</dbReference>
<protein>
    <recommendedName>
        <fullName evidence="4">DUF1102 domain-containing protein</fullName>
    </recommendedName>
</protein>
<evidence type="ECO:0000256" key="1">
    <source>
        <dbReference type="SAM" id="MobiDB-lite"/>
    </source>
</evidence>
<name>A0A3N6P9N8_9EURY</name>
<proteinExistence type="predicted"/>
<evidence type="ECO:0000313" key="2">
    <source>
        <dbReference type="EMBL" id="RQG92975.1"/>
    </source>
</evidence>
<organism evidence="2 3">
    <name type="scientific">Natrarchaeobius halalkaliphilus</name>
    <dbReference type="NCBI Taxonomy" id="1679091"/>
    <lineage>
        <taxon>Archaea</taxon>
        <taxon>Methanobacteriati</taxon>
        <taxon>Methanobacteriota</taxon>
        <taxon>Stenosarchaea group</taxon>
        <taxon>Halobacteria</taxon>
        <taxon>Halobacteriales</taxon>
        <taxon>Natrialbaceae</taxon>
        <taxon>Natrarchaeobius</taxon>
    </lineage>
</organism>
<accession>A0A3N6P9N8</accession>
<keyword evidence="3" id="KW-1185">Reference proteome</keyword>
<comment type="caution">
    <text evidence="2">The sequence shown here is derived from an EMBL/GenBank/DDBJ whole genome shotgun (WGS) entry which is preliminary data.</text>
</comment>
<evidence type="ECO:0000313" key="3">
    <source>
        <dbReference type="Proteomes" id="UP000273828"/>
    </source>
</evidence>
<dbReference type="Proteomes" id="UP000273828">
    <property type="component" value="Unassembled WGS sequence"/>
</dbReference>
<sequence>MRLTRRNAILGLGTLAAGTGAIAATGAFDTVEADREVSVEFSDDSDATLTMVPNPDREGNDNFGEGETLDVSQTDGEIQISLNRINRNARVTFSDLVQFTNNGSQDITSLSFSLDQNEGSHGTLEVDPDDENILEDDLDVGDNVVGLGLVVDTLGEDLPPSEDIEMDGTITITANTAE</sequence>
<reference evidence="2 3" key="1">
    <citation type="submission" date="2018-10" db="EMBL/GenBank/DDBJ databases">
        <title>Natrarchaeobius chitinivorans gen. nov., sp. nov., and Natrarchaeobius haloalkaliphilus sp. nov., alkaliphilic, chitin-utilizing haloarchaea from hypersaline alkaline lakes.</title>
        <authorList>
            <person name="Sorokin D.Y."/>
            <person name="Elcheninov A.G."/>
            <person name="Kostrikina N.A."/>
            <person name="Bale N.J."/>
            <person name="Sinninghe Damste J.S."/>
            <person name="Khijniak T.V."/>
            <person name="Kublanov I.V."/>
            <person name="Toshchakov S.V."/>
        </authorList>
    </citation>
    <scope>NUCLEOTIDE SEQUENCE [LARGE SCALE GENOMIC DNA]</scope>
    <source>
        <strain evidence="2 3">AArcht-Sl</strain>
    </source>
</reference>
<gene>
    <name evidence="2" type="ORF">EA462_01810</name>
</gene>
<dbReference type="RefSeq" id="WP_124176860.1">
    <property type="nucleotide sequence ID" value="NZ_REFY01000001.1"/>
</dbReference>
<dbReference type="OrthoDB" id="175085at2157"/>
<feature type="region of interest" description="Disordered" evidence="1">
    <location>
        <begin position="44"/>
        <end position="69"/>
    </location>
</feature>